<dbReference type="GO" id="GO:0016805">
    <property type="term" value="F:dipeptidase activity"/>
    <property type="evidence" value="ECO:0007669"/>
    <property type="project" value="UniProtKB-KW"/>
</dbReference>
<dbReference type="GO" id="GO:0008237">
    <property type="term" value="F:metallopeptidase activity"/>
    <property type="evidence" value="ECO:0007669"/>
    <property type="project" value="UniProtKB-KW"/>
</dbReference>
<keyword evidence="7" id="KW-0224">Dipeptidase</keyword>
<keyword evidence="3" id="KW-0645">Protease</keyword>
<evidence type="ECO:0000256" key="3">
    <source>
        <dbReference type="ARBA" id="ARBA00022670"/>
    </source>
</evidence>
<dbReference type="KEGG" id="lhi:JP39_03075"/>
<evidence type="ECO:0000256" key="2">
    <source>
        <dbReference type="ARBA" id="ARBA00006247"/>
    </source>
</evidence>
<dbReference type="Proteomes" id="UP000061546">
    <property type="component" value="Chromosome"/>
</dbReference>
<gene>
    <name evidence="9" type="ORF">JP39_03075</name>
</gene>
<comment type="similarity">
    <text evidence="2">Belongs to the peptidase M20A family.</text>
</comment>
<sequence length="437" mass="49209">MKTVRKDFDTLFSASKNEFLDYLQQLVSIPSVCGNETYGAPFGIGPKRALEFMLKLSKRLGFRTGQVDNCVGWAEYGPTDKECSECFGVLGHLDVVDVVNDWRYDPFDVTFEEGYMYGRGVLDNKGPIMSTLFALYLIKKQNIVLKKRIRIMFGTDEESGSRDIPKYLKVEKPPYAGITPDCKFPIVYGERGLVDLTINKMITDDSLKQIDELDGEFNHSFLPDQASITVDGIKTSFKGSKSPSNAPDLADNVLPKLVEHCESLNGQTGNFFRWVSQKIGNQTNGKNLGLNYQDTESGELQLSFYSINLTEEEIQLGISMRYPITVSEHVLLAQLESQLTDSMALTINRRFPSIVRDKESDFIKHFSKIYEEDTGLDGTPVTTTGVTYARAMPNIVAFGPSFPGQKGIAHKGNEWMKLNDWQLMTEIYYDCFVSELC</sequence>
<dbReference type="GO" id="GO:0006526">
    <property type="term" value="P:L-arginine biosynthetic process"/>
    <property type="evidence" value="ECO:0007669"/>
    <property type="project" value="TreeGrafter"/>
</dbReference>
<dbReference type="InterPro" id="IPR010964">
    <property type="entry name" value="M20A_pepV-rel"/>
</dbReference>
<dbReference type="InterPro" id="IPR002933">
    <property type="entry name" value="Peptidase_M20"/>
</dbReference>
<reference evidence="9 10" key="1">
    <citation type="submission" date="2015-08" db="EMBL/GenBank/DDBJ databases">
        <title>Genomic sequence of Lactobacillus heilongjiangensis DSM 28069, isolated from Chinese traditional pickle.</title>
        <authorList>
            <person name="Jiang X."/>
            <person name="Zheng B."/>
            <person name="Cheng H."/>
        </authorList>
    </citation>
    <scope>NUCLEOTIDE SEQUENCE [LARGE SCALE GENOMIC DNA]</scope>
    <source>
        <strain evidence="9 10">DSM 28069</strain>
    </source>
</reference>
<dbReference type="RefSeq" id="WP_041499358.1">
    <property type="nucleotide sequence ID" value="NZ_BJDV01000008.1"/>
</dbReference>
<evidence type="ECO:0000256" key="1">
    <source>
        <dbReference type="ARBA" id="ARBA00001947"/>
    </source>
</evidence>
<dbReference type="OrthoDB" id="9761532at2"/>
<dbReference type="GO" id="GO:0008270">
    <property type="term" value="F:zinc ion binding"/>
    <property type="evidence" value="ECO:0007669"/>
    <property type="project" value="InterPro"/>
</dbReference>
<dbReference type="InterPro" id="IPR050072">
    <property type="entry name" value="Peptidase_M20A"/>
</dbReference>
<keyword evidence="6" id="KW-0862">Zinc</keyword>
<dbReference type="PANTHER" id="PTHR43808">
    <property type="entry name" value="ACETYLORNITHINE DEACETYLASE"/>
    <property type="match status" value="1"/>
</dbReference>
<dbReference type="Pfam" id="PF01546">
    <property type="entry name" value="Peptidase_M20"/>
    <property type="match status" value="1"/>
</dbReference>
<comment type="cofactor">
    <cofactor evidence="1">
        <name>Zn(2+)</name>
        <dbReference type="ChEBI" id="CHEBI:29105"/>
    </cofactor>
</comment>
<dbReference type="InterPro" id="IPR036264">
    <property type="entry name" value="Bact_exopeptidase_dim_dom"/>
</dbReference>
<dbReference type="AlphaFoldDB" id="A0A0K2LAV6"/>
<evidence type="ECO:0000256" key="8">
    <source>
        <dbReference type="ARBA" id="ARBA00023049"/>
    </source>
</evidence>
<evidence type="ECO:0000256" key="7">
    <source>
        <dbReference type="ARBA" id="ARBA00022997"/>
    </source>
</evidence>
<proteinExistence type="inferred from homology"/>
<evidence type="ECO:0000256" key="6">
    <source>
        <dbReference type="ARBA" id="ARBA00022833"/>
    </source>
</evidence>
<keyword evidence="5" id="KW-0378">Hydrolase</keyword>
<name>A0A0K2LAV6_9LACO</name>
<dbReference type="Gene3D" id="3.40.630.10">
    <property type="entry name" value="Zn peptidases"/>
    <property type="match status" value="2"/>
</dbReference>
<dbReference type="GO" id="GO:0006508">
    <property type="term" value="P:proteolysis"/>
    <property type="evidence" value="ECO:0007669"/>
    <property type="project" value="UniProtKB-KW"/>
</dbReference>
<evidence type="ECO:0000313" key="9">
    <source>
        <dbReference type="EMBL" id="ALB28424.1"/>
    </source>
</evidence>
<evidence type="ECO:0000256" key="4">
    <source>
        <dbReference type="ARBA" id="ARBA00022723"/>
    </source>
</evidence>
<dbReference type="SUPFAM" id="SSF55031">
    <property type="entry name" value="Bacterial exopeptidase dimerisation domain"/>
    <property type="match status" value="1"/>
</dbReference>
<evidence type="ECO:0000313" key="10">
    <source>
        <dbReference type="Proteomes" id="UP000061546"/>
    </source>
</evidence>
<dbReference type="EMBL" id="CP012559">
    <property type="protein sequence ID" value="ALB28424.1"/>
    <property type="molecule type" value="Genomic_DNA"/>
</dbReference>
<accession>A0A0K2LAV6</accession>
<evidence type="ECO:0000256" key="5">
    <source>
        <dbReference type="ARBA" id="ARBA00022801"/>
    </source>
</evidence>
<keyword evidence="4" id="KW-0479">Metal-binding</keyword>
<dbReference type="NCBIfam" id="TIGR01887">
    <property type="entry name" value="dipeptidaselike"/>
    <property type="match status" value="1"/>
</dbReference>
<dbReference type="GO" id="GO:0008777">
    <property type="term" value="F:acetylornithine deacetylase activity"/>
    <property type="evidence" value="ECO:0007669"/>
    <property type="project" value="TreeGrafter"/>
</dbReference>
<keyword evidence="10" id="KW-1185">Reference proteome</keyword>
<dbReference type="STRING" id="1074467.JP39_03075"/>
<protein>
    <submittedName>
        <fullName evidence="9">Peptidase M20</fullName>
    </submittedName>
</protein>
<keyword evidence="8" id="KW-0482">Metalloprotease</keyword>
<dbReference type="SUPFAM" id="SSF53187">
    <property type="entry name" value="Zn-dependent exopeptidases"/>
    <property type="match status" value="1"/>
</dbReference>
<organism evidence="9 10">
    <name type="scientific">Companilactobacillus heilongjiangensis</name>
    <dbReference type="NCBI Taxonomy" id="1074467"/>
    <lineage>
        <taxon>Bacteria</taxon>
        <taxon>Bacillati</taxon>
        <taxon>Bacillota</taxon>
        <taxon>Bacilli</taxon>
        <taxon>Lactobacillales</taxon>
        <taxon>Lactobacillaceae</taxon>
        <taxon>Companilactobacillus</taxon>
    </lineage>
</organism>
<dbReference type="PANTHER" id="PTHR43808:SF31">
    <property type="entry name" value="N-ACETYL-L-CITRULLINE DEACETYLASE"/>
    <property type="match status" value="1"/>
</dbReference>